<proteinExistence type="inferred from homology"/>
<dbReference type="Pfam" id="PF02794">
    <property type="entry name" value="HlyC"/>
    <property type="match status" value="1"/>
</dbReference>
<protein>
    <recommendedName>
        <fullName evidence="2">RTX toxin-activating lysine-acyltransferase</fullName>
        <ecNumber evidence="2">2.3.1.-</ecNumber>
    </recommendedName>
</protein>
<dbReference type="GO" id="GO:0016746">
    <property type="term" value="F:acyltransferase activity"/>
    <property type="evidence" value="ECO:0007669"/>
    <property type="project" value="UniProtKB-UniRule"/>
</dbReference>
<dbReference type="PRINTS" id="PR01489">
    <property type="entry name" value="RTXTOXINC"/>
</dbReference>
<evidence type="ECO:0000256" key="1">
    <source>
        <dbReference type="ARBA" id="ARBA00005686"/>
    </source>
</evidence>
<evidence type="ECO:0000256" key="2">
    <source>
        <dbReference type="RuleBase" id="RU368102"/>
    </source>
</evidence>
<comment type="caution">
    <text evidence="3">The sequence shown here is derived from an EMBL/GenBank/DDBJ whole genome shotgun (WGS) entry which is preliminary data.</text>
</comment>
<dbReference type="Proteomes" id="UP000269774">
    <property type="component" value="Unassembled WGS sequence"/>
</dbReference>
<name>A0A3M2HD21_9GAMM</name>
<dbReference type="GO" id="GO:0009404">
    <property type="term" value="P:toxin metabolic process"/>
    <property type="evidence" value="ECO:0007669"/>
    <property type="project" value="UniProtKB-UniRule"/>
</dbReference>
<keyword evidence="4" id="KW-1185">Reference proteome</keyword>
<gene>
    <name evidence="3" type="ORF">EA797_21075</name>
</gene>
<evidence type="ECO:0000313" key="3">
    <source>
        <dbReference type="EMBL" id="RMH87591.1"/>
    </source>
</evidence>
<keyword evidence="2 3" id="KW-0012">Acyltransferase</keyword>
<keyword evidence="2" id="KW-0963">Cytoplasm</keyword>
<comment type="subcellular location">
    <subcellularLocation>
        <location evidence="2">Cytoplasm</location>
    </subcellularLocation>
</comment>
<dbReference type="InterPro" id="IPR003996">
    <property type="entry name" value="RTX_toxin-activating_protC_bac"/>
</dbReference>
<dbReference type="EMBL" id="RFFM01000010">
    <property type="protein sequence ID" value="RMH87591.1"/>
    <property type="molecule type" value="Genomic_DNA"/>
</dbReference>
<organism evidence="3 4">
    <name type="scientific">Stutzerimonas zhaodongensis</name>
    <dbReference type="NCBI Taxonomy" id="1176257"/>
    <lineage>
        <taxon>Bacteria</taxon>
        <taxon>Pseudomonadati</taxon>
        <taxon>Pseudomonadota</taxon>
        <taxon>Gammaproteobacteria</taxon>
        <taxon>Pseudomonadales</taxon>
        <taxon>Pseudomonadaceae</taxon>
        <taxon>Stutzerimonas</taxon>
    </lineage>
</organism>
<dbReference type="GO" id="GO:0031640">
    <property type="term" value="P:killing of cells of another organism"/>
    <property type="evidence" value="ECO:0007669"/>
    <property type="project" value="UniProtKB-KW"/>
</dbReference>
<evidence type="ECO:0000313" key="4">
    <source>
        <dbReference type="Proteomes" id="UP000269774"/>
    </source>
</evidence>
<reference evidence="3 4" key="1">
    <citation type="submission" date="2018-10" db="EMBL/GenBank/DDBJ databases">
        <title>Pseudomonas zhaodongensis NEAU-ST5-21(T) genome.</title>
        <authorList>
            <person name="Peng J."/>
            <person name="Liu Z.-P."/>
        </authorList>
    </citation>
    <scope>NUCLEOTIDE SEQUENCE [LARGE SCALE GENOMIC DNA]</scope>
    <source>
        <strain evidence="3 4">NEAU-ST5-21</strain>
    </source>
</reference>
<comment type="function">
    <text evidence="2">Involved in fatty acylation of protoxin at internal lysine residues, thereby converting it to the active toxin.</text>
</comment>
<accession>A0A3M2HD21</accession>
<keyword evidence="2" id="KW-0204">Cytolysis</keyword>
<sequence length="172" mass="19730">MRFDNLEIMAPGLIDEPWSEASALGAATWLWMHSDAHRDAPLHALPTVLLPAIKHRQFIVGSEAGKPVFYMSWLRLNEESERRYLCHSPLGLSEQDWNSGDRMWFEDWIAPFGHSAIVRRLLQGQLLPNRCARFLHHRGEQRGARIKTFIGNNVTREQAGAWFAARLPSVTF</sequence>
<dbReference type="EC" id="2.3.1.-" evidence="2"/>
<keyword evidence="2 3" id="KW-0808">Transferase</keyword>
<comment type="similarity">
    <text evidence="1 2">Belongs to the RTX toxin acyltransferase family.</text>
</comment>
<dbReference type="RefSeq" id="WP_122168865.1">
    <property type="nucleotide sequence ID" value="NZ_JAMOIB010000012.1"/>
</dbReference>
<dbReference type="GO" id="GO:0005737">
    <property type="term" value="C:cytoplasm"/>
    <property type="evidence" value="ECO:0007669"/>
    <property type="project" value="UniProtKB-SubCell"/>
</dbReference>
<dbReference type="OrthoDB" id="8596436at2"/>
<dbReference type="AlphaFoldDB" id="A0A3M2HD21"/>